<protein>
    <recommendedName>
        <fullName evidence="2">ubiquitinyl hydrolase 1</fullName>
        <ecNumber evidence="2">3.4.19.12</ecNumber>
    </recommendedName>
</protein>
<evidence type="ECO:0000256" key="4">
    <source>
        <dbReference type="ARBA" id="ARBA00022786"/>
    </source>
</evidence>
<sequence length="681" mass="77031">MYMINYMFLPPKLPCQDDSTTENETALLNTTIDALREFREHVTDDSKGAVDMVVAMVANMIAIGDTLDASRAVNERILSDVLRELPTKGGMIPLHIRAQNAGVMISKVADRIHVEVFELSPLNGPVLATKGRLRHSFPGFALALDLEVFCEPGLQTAMARSLAKMSHQSAPDTQPKVRKARYMHDENRDATHPKIVTELFMGFLRPMGEDMPVPLLWKNTREEVMWRDALLPWRRSPVWLLLRVSMQLAFSRLPDSERRSAEYYKSFMVFLMGKVLQMAPQCRFPCDLLYVMNAKLSRRLLKLDPSDSEAGVAVVHSIMHDTAKLIRTRWESVVQPPSSRYDLSVLTSLNFERDISTPLHDLAECLPLSVMHLDLPEQRHTNALVLEHLLRPENSVRSMPLPTRAGACDTTAESLLAMVNEMDPPAQVILDVGAQILELGNLEVAREWLKRTQDHEKAQAVVFFNDHDELSVLDRKGRVEPLQTSPFAARLDVCLVFLDEAHTRGTDLKLPEFYTAAVTLGAQLTKDRLIQACMRMRKLGYGQSVVFCVPKEIRRQILTRTTHSENTTTAIGVSDILCWAMMETWLDVLRSIPLWAVQGRRFEQQRPLWAGVGIDRDLVVSTSWAKQFLEDESQSLDHLYRGGHLLEAGRPKREYPAHHKLMFGVRQPGSQRGHTSRGTGA</sequence>
<keyword evidence="9" id="KW-1185">Reference proteome</keyword>
<proteinExistence type="predicted"/>
<evidence type="ECO:0000259" key="7">
    <source>
        <dbReference type="Pfam" id="PF20255"/>
    </source>
</evidence>
<comment type="catalytic activity">
    <reaction evidence="1">
        <text>Thiol-dependent hydrolysis of ester, thioester, amide, peptide and isopeptide bonds formed by the C-terminal Gly of ubiquitin (a 76-residue protein attached to proteins as an intracellular targeting signal).</text>
        <dbReference type="EC" id="3.4.19.12"/>
    </reaction>
</comment>
<evidence type="ECO:0000256" key="5">
    <source>
        <dbReference type="ARBA" id="ARBA00022801"/>
    </source>
</evidence>
<dbReference type="AlphaFoldDB" id="W9YYL0"/>
<dbReference type="EMBL" id="AMWN01000002">
    <property type="protein sequence ID" value="EXJ94346.1"/>
    <property type="molecule type" value="Genomic_DNA"/>
</dbReference>
<dbReference type="GO" id="GO:0004843">
    <property type="term" value="F:cysteine-type deubiquitinase activity"/>
    <property type="evidence" value="ECO:0007669"/>
    <property type="project" value="UniProtKB-EC"/>
</dbReference>
<organism evidence="8 9">
    <name type="scientific">Capronia coronata CBS 617.96</name>
    <dbReference type="NCBI Taxonomy" id="1182541"/>
    <lineage>
        <taxon>Eukaryota</taxon>
        <taxon>Fungi</taxon>
        <taxon>Dikarya</taxon>
        <taxon>Ascomycota</taxon>
        <taxon>Pezizomycotina</taxon>
        <taxon>Eurotiomycetes</taxon>
        <taxon>Chaetothyriomycetidae</taxon>
        <taxon>Chaetothyriales</taxon>
        <taxon>Herpotrichiellaceae</taxon>
        <taxon>Capronia</taxon>
    </lineage>
</organism>
<dbReference type="Proteomes" id="UP000019484">
    <property type="component" value="Unassembled WGS sequence"/>
</dbReference>
<comment type="caution">
    <text evidence="8">The sequence shown here is derived from an EMBL/GenBank/DDBJ whole genome shotgun (WGS) entry which is preliminary data.</text>
</comment>
<keyword evidence="4" id="KW-0833">Ubl conjugation pathway</keyword>
<feature type="domain" description="DUF6606" evidence="7">
    <location>
        <begin position="3"/>
        <end position="277"/>
    </location>
</feature>
<dbReference type="EC" id="3.4.19.12" evidence="2"/>
<evidence type="ECO:0000313" key="8">
    <source>
        <dbReference type="EMBL" id="EXJ94346.1"/>
    </source>
</evidence>
<dbReference type="InterPro" id="IPR046541">
    <property type="entry name" value="DUF6606"/>
</dbReference>
<evidence type="ECO:0000256" key="1">
    <source>
        <dbReference type="ARBA" id="ARBA00000707"/>
    </source>
</evidence>
<keyword evidence="5" id="KW-0378">Hydrolase</keyword>
<evidence type="ECO:0000256" key="3">
    <source>
        <dbReference type="ARBA" id="ARBA00022670"/>
    </source>
</evidence>
<dbReference type="InterPro" id="IPR051346">
    <property type="entry name" value="OTU_Deubiquitinase"/>
</dbReference>
<dbReference type="STRING" id="1182541.W9YYL0"/>
<evidence type="ECO:0000256" key="6">
    <source>
        <dbReference type="ARBA" id="ARBA00022807"/>
    </source>
</evidence>
<reference evidence="8 9" key="1">
    <citation type="submission" date="2013-03" db="EMBL/GenBank/DDBJ databases">
        <title>The Genome Sequence of Capronia coronata CBS 617.96.</title>
        <authorList>
            <consortium name="The Broad Institute Genomics Platform"/>
            <person name="Cuomo C."/>
            <person name="de Hoog S."/>
            <person name="Gorbushina A."/>
            <person name="Walker B."/>
            <person name="Young S.K."/>
            <person name="Zeng Q."/>
            <person name="Gargeya S."/>
            <person name="Fitzgerald M."/>
            <person name="Haas B."/>
            <person name="Abouelleil A."/>
            <person name="Allen A.W."/>
            <person name="Alvarado L."/>
            <person name="Arachchi H.M."/>
            <person name="Berlin A.M."/>
            <person name="Chapman S.B."/>
            <person name="Gainer-Dewar J."/>
            <person name="Goldberg J."/>
            <person name="Griggs A."/>
            <person name="Gujja S."/>
            <person name="Hansen M."/>
            <person name="Howarth C."/>
            <person name="Imamovic A."/>
            <person name="Ireland A."/>
            <person name="Larimer J."/>
            <person name="McCowan C."/>
            <person name="Murphy C."/>
            <person name="Pearson M."/>
            <person name="Poon T.W."/>
            <person name="Priest M."/>
            <person name="Roberts A."/>
            <person name="Saif S."/>
            <person name="Shea T."/>
            <person name="Sisk P."/>
            <person name="Sykes S."/>
            <person name="Wortman J."/>
            <person name="Nusbaum C."/>
            <person name="Birren B."/>
        </authorList>
    </citation>
    <scope>NUCLEOTIDE SEQUENCE [LARGE SCALE GENOMIC DNA]</scope>
    <source>
        <strain evidence="8 9">CBS 617.96</strain>
    </source>
</reference>
<dbReference type="Pfam" id="PF20255">
    <property type="entry name" value="DUF6606"/>
    <property type="match status" value="1"/>
</dbReference>
<dbReference type="HOGENOM" id="CLU_403841_0_0_1"/>
<keyword evidence="6" id="KW-0788">Thiol protease</keyword>
<dbReference type="PANTHER" id="PTHR13367">
    <property type="entry name" value="UBIQUITIN THIOESTERASE"/>
    <property type="match status" value="1"/>
</dbReference>
<keyword evidence="3" id="KW-0645">Protease</keyword>
<dbReference type="GeneID" id="19157639"/>
<dbReference type="eggNOG" id="ENOG502QUFK">
    <property type="taxonomic scope" value="Eukaryota"/>
</dbReference>
<evidence type="ECO:0000256" key="2">
    <source>
        <dbReference type="ARBA" id="ARBA00012759"/>
    </source>
</evidence>
<dbReference type="OrthoDB" id="3182339at2759"/>
<gene>
    <name evidence="8" type="ORF">A1O1_02740</name>
</gene>
<dbReference type="RefSeq" id="XP_007721840.1">
    <property type="nucleotide sequence ID" value="XM_007723650.1"/>
</dbReference>
<name>W9YYL0_9EURO</name>
<evidence type="ECO:0000313" key="9">
    <source>
        <dbReference type="Proteomes" id="UP000019484"/>
    </source>
</evidence>
<accession>W9YYL0</accession>
<dbReference type="GO" id="GO:0006508">
    <property type="term" value="P:proteolysis"/>
    <property type="evidence" value="ECO:0007669"/>
    <property type="project" value="UniProtKB-KW"/>
</dbReference>
<dbReference type="PANTHER" id="PTHR13367:SF34">
    <property type="match status" value="1"/>
</dbReference>